<evidence type="ECO:0000313" key="7">
    <source>
        <dbReference type="Ensembl" id="ENSDCDP00010017341.1"/>
    </source>
</evidence>
<feature type="region of interest" description="Disordered" evidence="5">
    <location>
        <begin position="1"/>
        <end position="33"/>
    </location>
</feature>
<dbReference type="PROSITE" id="PS50023">
    <property type="entry name" value="LIM_DOMAIN_2"/>
    <property type="match status" value="1"/>
</dbReference>
<evidence type="ECO:0000259" key="6">
    <source>
        <dbReference type="PROSITE" id="PS50023"/>
    </source>
</evidence>
<name>A0AAY4BBR7_9TELE</name>
<evidence type="ECO:0000256" key="2">
    <source>
        <dbReference type="ARBA" id="ARBA00022833"/>
    </source>
</evidence>
<evidence type="ECO:0000256" key="1">
    <source>
        <dbReference type="ARBA" id="ARBA00022723"/>
    </source>
</evidence>
<evidence type="ECO:0000313" key="8">
    <source>
        <dbReference type="Proteomes" id="UP000694580"/>
    </source>
</evidence>
<protein>
    <recommendedName>
        <fullName evidence="6">LIM zinc-binding domain-containing protein</fullName>
    </recommendedName>
</protein>
<keyword evidence="2 4" id="KW-0862">Zinc</keyword>
<dbReference type="PROSITE" id="PS00478">
    <property type="entry name" value="LIM_DOMAIN_1"/>
    <property type="match status" value="1"/>
</dbReference>
<dbReference type="PANTHER" id="PTHR24206">
    <property type="entry name" value="OS06G0237300 PROTEIN"/>
    <property type="match status" value="1"/>
</dbReference>
<feature type="compositionally biased region" description="Basic and acidic residues" evidence="5">
    <location>
        <begin position="152"/>
        <end position="184"/>
    </location>
</feature>
<sequence length="365" mass="41137">MEVKGILRRTQSLRNVSSDSKLSISDAGLRDRQKSVSQLVAEYRFSVKRKPVDSGQEKQEPTPLIIYTPPIDKKAIKPAPPVEKNDIQSRPGLPDEVRPLQRSRSMNSLPRWGSVSTNALRELFESKVTTPKVLRHKSMTPKTPAENGNVRVFDDGKKDSEEHTDKEKVLKGTEKAVKSRHLERQTSTGAFDLGRTSEELCNNEKHTPAAGSGDSDIFYGWDKSAISVKALSALYLSKVAAFGSSIKPAQYSGVPGSKATKFQPAVQDMCAACQRPVYPMEKMVADKFIFHNNCFCCKHCKKKLSLHNFTPLYGEFYCIFHYQQLFRTKGNYDEGFGHTQHKNRWLQRNIDDGDLIKTPCDYSTK</sequence>
<dbReference type="GeneID" id="114784366"/>
<keyword evidence="8" id="KW-1185">Reference proteome</keyword>
<evidence type="ECO:0000256" key="5">
    <source>
        <dbReference type="SAM" id="MobiDB-lite"/>
    </source>
</evidence>
<accession>A0AAY4BBR7</accession>
<dbReference type="GeneTree" id="ENSGT00940000158377"/>
<feature type="compositionally biased region" description="Basic and acidic residues" evidence="5">
    <location>
        <begin position="50"/>
        <end position="60"/>
    </location>
</feature>
<dbReference type="Pfam" id="PF00412">
    <property type="entry name" value="LIM"/>
    <property type="match status" value="1"/>
</dbReference>
<reference evidence="7" key="2">
    <citation type="submission" date="2025-08" db="UniProtKB">
        <authorList>
            <consortium name="Ensembl"/>
        </authorList>
    </citation>
    <scope>IDENTIFICATION</scope>
</reference>
<feature type="domain" description="LIM zinc-binding" evidence="6">
    <location>
        <begin position="268"/>
        <end position="328"/>
    </location>
</feature>
<dbReference type="SUPFAM" id="SSF57716">
    <property type="entry name" value="Glucocorticoid receptor-like (DNA-binding domain)"/>
    <property type="match status" value="2"/>
</dbReference>
<organism evidence="7 8">
    <name type="scientific">Denticeps clupeoides</name>
    <name type="common">denticle herring</name>
    <dbReference type="NCBI Taxonomy" id="299321"/>
    <lineage>
        <taxon>Eukaryota</taxon>
        <taxon>Metazoa</taxon>
        <taxon>Chordata</taxon>
        <taxon>Craniata</taxon>
        <taxon>Vertebrata</taxon>
        <taxon>Euteleostomi</taxon>
        <taxon>Actinopterygii</taxon>
        <taxon>Neopterygii</taxon>
        <taxon>Teleostei</taxon>
        <taxon>Clupei</taxon>
        <taxon>Clupeiformes</taxon>
        <taxon>Denticipitoidei</taxon>
        <taxon>Denticipitidae</taxon>
        <taxon>Denticeps</taxon>
    </lineage>
</organism>
<evidence type="ECO:0000256" key="4">
    <source>
        <dbReference type="PROSITE-ProRule" id="PRU00125"/>
    </source>
</evidence>
<dbReference type="GO" id="GO:0046872">
    <property type="term" value="F:metal ion binding"/>
    <property type="evidence" value="ECO:0007669"/>
    <property type="project" value="UniProtKB-KW"/>
</dbReference>
<dbReference type="Ensembl" id="ENSDCDT00010018382.1">
    <property type="protein sequence ID" value="ENSDCDP00010017341.1"/>
    <property type="gene ID" value="ENSDCDG00010007938.1"/>
</dbReference>
<keyword evidence="1 4" id="KW-0479">Metal-binding</keyword>
<feature type="compositionally biased region" description="Polar residues" evidence="5">
    <location>
        <begin position="9"/>
        <end position="23"/>
    </location>
</feature>
<keyword evidence="3 4" id="KW-0440">LIM domain</keyword>
<dbReference type="Proteomes" id="UP000694580">
    <property type="component" value="Chromosome 2"/>
</dbReference>
<reference evidence="7" key="3">
    <citation type="submission" date="2025-09" db="UniProtKB">
        <authorList>
            <consortium name="Ensembl"/>
        </authorList>
    </citation>
    <scope>IDENTIFICATION</scope>
</reference>
<feature type="region of interest" description="Disordered" evidence="5">
    <location>
        <begin position="48"/>
        <end position="102"/>
    </location>
</feature>
<reference evidence="7 8" key="1">
    <citation type="submission" date="2020-06" db="EMBL/GenBank/DDBJ databases">
        <authorList>
            <consortium name="Wellcome Sanger Institute Data Sharing"/>
        </authorList>
    </citation>
    <scope>NUCLEOTIDE SEQUENCE [LARGE SCALE GENOMIC DNA]</scope>
</reference>
<feature type="region of interest" description="Disordered" evidence="5">
    <location>
        <begin position="134"/>
        <end position="195"/>
    </location>
</feature>
<dbReference type="InterPro" id="IPR001781">
    <property type="entry name" value="Znf_LIM"/>
</dbReference>
<feature type="compositionally biased region" description="Basic and acidic residues" evidence="5">
    <location>
        <begin position="83"/>
        <end position="99"/>
    </location>
</feature>
<dbReference type="FunFam" id="2.10.110.10:FF:000002">
    <property type="entry name" value="LIM domain and actin-binding 1"/>
    <property type="match status" value="1"/>
</dbReference>
<dbReference type="Gene3D" id="2.10.110.10">
    <property type="entry name" value="Cysteine Rich Protein"/>
    <property type="match status" value="1"/>
</dbReference>
<proteinExistence type="predicted"/>
<evidence type="ECO:0000256" key="3">
    <source>
        <dbReference type="ARBA" id="ARBA00023038"/>
    </source>
</evidence>
<dbReference type="SMART" id="SM00132">
    <property type="entry name" value="LIM"/>
    <property type="match status" value="1"/>
</dbReference>
<dbReference type="RefSeq" id="XP_028825539.1">
    <property type="nucleotide sequence ID" value="XM_028969706.1"/>
</dbReference>
<gene>
    <name evidence="7" type="primary">LOC114784366</name>
</gene>
<dbReference type="AlphaFoldDB" id="A0AAY4BBR7"/>